<organism evidence="1 2">
    <name type="scientific">Dermacentor silvarum</name>
    <name type="common">Tick</name>
    <dbReference type="NCBI Taxonomy" id="543639"/>
    <lineage>
        <taxon>Eukaryota</taxon>
        <taxon>Metazoa</taxon>
        <taxon>Ecdysozoa</taxon>
        <taxon>Arthropoda</taxon>
        <taxon>Chelicerata</taxon>
        <taxon>Arachnida</taxon>
        <taxon>Acari</taxon>
        <taxon>Parasitiformes</taxon>
        <taxon>Ixodida</taxon>
        <taxon>Ixodoidea</taxon>
        <taxon>Ixodidae</taxon>
        <taxon>Rhipicephalinae</taxon>
        <taxon>Dermacentor</taxon>
    </lineage>
</organism>
<protein>
    <submittedName>
        <fullName evidence="1">Uncharacterized protein</fullName>
    </submittedName>
</protein>
<gene>
    <name evidence="1" type="ORF">HPB49_006964</name>
</gene>
<keyword evidence="2" id="KW-1185">Reference proteome</keyword>
<evidence type="ECO:0000313" key="2">
    <source>
        <dbReference type="Proteomes" id="UP000821865"/>
    </source>
</evidence>
<dbReference type="Proteomes" id="UP000821865">
    <property type="component" value="Chromosome 1"/>
</dbReference>
<accession>A0ACB8DWD8</accession>
<name>A0ACB8DWD8_DERSI</name>
<dbReference type="EMBL" id="CM023470">
    <property type="protein sequence ID" value="KAH7978844.1"/>
    <property type="molecule type" value="Genomic_DNA"/>
</dbReference>
<evidence type="ECO:0000313" key="1">
    <source>
        <dbReference type="EMBL" id="KAH7978844.1"/>
    </source>
</evidence>
<proteinExistence type="predicted"/>
<comment type="caution">
    <text evidence="1">The sequence shown here is derived from an EMBL/GenBank/DDBJ whole genome shotgun (WGS) entry which is preliminary data.</text>
</comment>
<sequence>MHETLKVHSADRTPFVLLMQECDVAVGPLALTQDRVSAMQPLPAYFYADASHMAGRREVFFSDVFGYIYAFDEQVWMGIIISLAAVAILMVMFQNNFKAVGSAGKLLEYAFLLFAMLLTKGPSRCPENTRVLIGVWWVAVVFTTTSFTSHMQASMAIKTEVPRLESVADIVKHRRIVPTVIDGMAFDVFFKTSANAEDQELWRRVQQHHSQLPFNKVFRRETYEAVLDGRQVVFMEQSLYHYGIRRHYSQEPPRGQFYFGKVKVLTVPCAIFVSYNASDFLKKSLHQSTRWICESGLLDRHLEGVLLQTWRQIKRAHNAVEAIRAEDISGLFAVWIMGMGMAAVATFAEGIVACRGRVGPSEPRSALRRRRNRLKPGVRELLYCKS</sequence>
<reference evidence="1" key="1">
    <citation type="submission" date="2020-05" db="EMBL/GenBank/DDBJ databases">
        <title>Large-scale comparative analyses of tick genomes elucidate their genetic diversity and vector capacities.</title>
        <authorList>
            <person name="Jia N."/>
            <person name="Wang J."/>
            <person name="Shi W."/>
            <person name="Du L."/>
            <person name="Sun Y."/>
            <person name="Zhan W."/>
            <person name="Jiang J."/>
            <person name="Wang Q."/>
            <person name="Zhang B."/>
            <person name="Ji P."/>
            <person name="Sakyi L.B."/>
            <person name="Cui X."/>
            <person name="Yuan T."/>
            <person name="Jiang B."/>
            <person name="Yang W."/>
            <person name="Lam T.T.-Y."/>
            <person name="Chang Q."/>
            <person name="Ding S."/>
            <person name="Wang X."/>
            <person name="Zhu J."/>
            <person name="Ruan X."/>
            <person name="Zhao L."/>
            <person name="Wei J."/>
            <person name="Que T."/>
            <person name="Du C."/>
            <person name="Cheng J."/>
            <person name="Dai P."/>
            <person name="Han X."/>
            <person name="Huang E."/>
            <person name="Gao Y."/>
            <person name="Liu J."/>
            <person name="Shao H."/>
            <person name="Ye R."/>
            <person name="Li L."/>
            <person name="Wei W."/>
            <person name="Wang X."/>
            <person name="Wang C."/>
            <person name="Yang T."/>
            <person name="Huo Q."/>
            <person name="Li W."/>
            <person name="Guo W."/>
            <person name="Chen H."/>
            <person name="Zhou L."/>
            <person name="Ni X."/>
            <person name="Tian J."/>
            <person name="Zhou Y."/>
            <person name="Sheng Y."/>
            <person name="Liu T."/>
            <person name="Pan Y."/>
            <person name="Xia L."/>
            <person name="Li J."/>
            <person name="Zhao F."/>
            <person name="Cao W."/>
        </authorList>
    </citation>
    <scope>NUCLEOTIDE SEQUENCE</scope>
    <source>
        <strain evidence="1">Dsil-2018</strain>
    </source>
</reference>